<dbReference type="EMBL" id="CP059735">
    <property type="protein sequence ID" value="WDD97611.1"/>
    <property type="molecule type" value="Genomic_DNA"/>
</dbReference>
<gene>
    <name evidence="1" type="ORF">SG35_020160</name>
</gene>
<evidence type="ECO:0000313" key="1">
    <source>
        <dbReference type="EMBL" id="WDD97611.1"/>
    </source>
</evidence>
<name>A0AAF0BYT9_9GAMM</name>
<protein>
    <submittedName>
        <fullName evidence="1">Uncharacterized protein</fullName>
    </submittedName>
</protein>
<accession>A0AAF0BYT9</accession>
<sequence>MFIRLLFLILSLFFIHFVSARQALTQEQLQAAVGDKIAGVEKWAAIPGWLKP</sequence>
<evidence type="ECO:0000313" key="2">
    <source>
        <dbReference type="Proteomes" id="UP000032568"/>
    </source>
</evidence>
<reference evidence="1 2" key="1">
    <citation type="journal article" date="2015" name="Genome Announc.">
        <title>Draft Genome Sequences of Marine Isolates of Thalassomonas viridans and Thalassomonas actiniarum.</title>
        <authorList>
            <person name="Olonade I."/>
            <person name="van Zyl L.J."/>
            <person name="Trindade M."/>
        </authorList>
    </citation>
    <scope>NUCLEOTIDE SEQUENCE [LARGE SCALE GENOMIC DNA]</scope>
    <source>
        <strain evidence="1 2">A5K-106</strain>
    </source>
</reference>
<dbReference type="Proteomes" id="UP000032568">
    <property type="component" value="Chromosome"/>
</dbReference>
<organism evidence="1 2">
    <name type="scientific">Thalassomonas actiniarum</name>
    <dbReference type="NCBI Taxonomy" id="485447"/>
    <lineage>
        <taxon>Bacteria</taxon>
        <taxon>Pseudomonadati</taxon>
        <taxon>Pseudomonadota</taxon>
        <taxon>Gammaproteobacteria</taxon>
        <taxon>Alteromonadales</taxon>
        <taxon>Colwelliaceae</taxon>
        <taxon>Thalassomonas</taxon>
    </lineage>
</organism>
<dbReference type="KEGG" id="tact:SG35_020160"/>
<proteinExistence type="predicted"/>
<keyword evidence="2" id="KW-1185">Reference proteome</keyword>
<dbReference type="RefSeq" id="WP_160298350.1">
    <property type="nucleotide sequence ID" value="NZ_CP059735.1"/>
</dbReference>
<dbReference type="AlphaFoldDB" id="A0AAF0BYT9"/>
<reference evidence="1 2" key="2">
    <citation type="journal article" date="2022" name="Mar. Drugs">
        <title>Bioassay-Guided Fractionation Leads to the Detection of Cholic Acid Generated by the Rare Thalassomonas sp.</title>
        <authorList>
            <person name="Pheiffer F."/>
            <person name="Schneider Y.K."/>
            <person name="Hansen E.H."/>
            <person name="Andersen J.H."/>
            <person name="Isaksson J."/>
            <person name="Busche T."/>
            <person name="R C."/>
            <person name="Kalinowski J."/>
            <person name="Zyl L.V."/>
            <person name="Trindade M."/>
        </authorList>
    </citation>
    <scope>NUCLEOTIDE SEQUENCE [LARGE SCALE GENOMIC DNA]</scope>
    <source>
        <strain evidence="1 2">A5K-106</strain>
    </source>
</reference>